<dbReference type="InterPro" id="IPR017871">
    <property type="entry name" value="ABC_transporter-like_CS"/>
</dbReference>
<evidence type="ECO:0000256" key="6">
    <source>
        <dbReference type="ARBA" id="ARBA00023136"/>
    </source>
</evidence>
<protein>
    <submittedName>
        <fullName evidence="10">ABC transporter ATP-binding protein/permease</fullName>
    </submittedName>
</protein>
<dbReference type="CDD" id="cd18550">
    <property type="entry name" value="ABC_6TM_exporter_like"/>
    <property type="match status" value="1"/>
</dbReference>
<sequence length="631" mass="68050">MYSQSSMRAFRSMHRADSSVVDKQLPPGTYKRVFAFARPYRKELAVFLLIIVADALIGVVTPILAGRVVNQITGHAAVRVVVDIALVIAGLAVVDAGLSFAQRWYSARIGEGLIYDMRTAVFDHVQRMPLAFFTRTQTGALVSRLNNDVLGAQQAFTSTLSGLVSNVVSLVLTAGVMFSLSWQITLLSLVMLPIFVIPARRIGTRLQAITRESYNLNASMNATMTERFNVAGALLVKLFGRAEAEDASFRGRAARVRDIGVTSAMYGRAFFVALTLVASLAQALVYGLGGYFAIKGELSAGTVVTLALLLTRLYGPLTALSNARVDVMSALVSFDRVFEILDLPPMIDDAPDAIELPADARSIEFADVRFAYPSAGEVSLASLEDVAVLDNTQPQLVLRGVSFRAEPGELVALVGPSGAGKTTISQLVPRIYDVREGQVLVGGHDVRTVTQQSLRDRIGVVSQEAHMFHDTIRGNLLYAKPHASDDELWDAIGAAQIGELVRSLPDGLDTLVGDRGYRLSGGEKARLAIARLLLKAPEIVILDEATAHLDSESEAAVQDALAHALVGRTSVVIAHRLSTIQKADKVLVIDDGRIAEQGTHEELLAANGLYAELYRTQFSRTSEPSPPVEVC</sequence>
<dbReference type="Pfam" id="PF00005">
    <property type="entry name" value="ABC_tran"/>
    <property type="match status" value="1"/>
</dbReference>
<dbReference type="PANTHER" id="PTHR43394">
    <property type="entry name" value="ATP-DEPENDENT PERMEASE MDL1, MITOCHONDRIAL"/>
    <property type="match status" value="1"/>
</dbReference>
<dbReference type="Proteomes" id="UP001164693">
    <property type="component" value="Chromosome"/>
</dbReference>
<feature type="domain" description="ABC transporter" evidence="8">
    <location>
        <begin position="381"/>
        <end position="616"/>
    </location>
</feature>
<keyword evidence="6 7" id="KW-0472">Membrane</keyword>
<dbReference type="InterPro" id="IPR011527">
    <property type="entry name" value="ABC1_TM_dom"/>
</dbReference>
<proteinExistence type="predicted"/>
<keyword evidence="3" id="KW-0547">Nucleotide-binding</keyword>
<dbReference type="SMART" id="SM00382">
    <property type="entry name" value="AAA"/>
    <property type="match status" value="1"/>
</dbReference>
<evidence type="ECO:0000259" key="8">
    <source>
        <dbReference type="PROSITE" id="PS50893"/>
    </source>
</evidence>
<feature type="transmembrane region" description="Helical" evidence="7">
    <location>
        <begin position="44"/>
        <end position="64"/>
    </location>
</feature>
<feature type="transmembrane region" description="Helical" evidence="7">
    <location>
        <begin position="155"/>
        <end position="174"/>
    </location>
</feature>
<comment type="subcellular location">
    <subcellularLocation>
        <location evidence="1">Cell membrane</location>
        <topology evidence="1">Multi-pass membrane protein</topology>
    </subcellularLocation>
</comment>
<dbReference type="SUPFAM" id="SSF52540">
    <property type="entry name" value="P-loop containing nucleoside triphosphate hydrolases"/>
    <property type="match status" value="1"/>
</dbReference>
<evidence type="ECO:0000256" key="5">
    <source>
        <dbReference type="ARBA" id="ARBA00022989"/>
    </source>
</evidence>
<dbReference type="GO" id="GO:0005524">
    <property type="term" value="F:ATP binding"/>
    <property type="evidence" value="ECO:0007669"/>
    <property type="project" value="UniProtKB-KW"/>
</dbReference>
<dbReference type="InterPro" id="IPR003439">
    <property type="entry name" value="ABC_transporter-like_ATP-bd"/>
</dbReference>
<keyword evidence="4 10" id="KW-0067">ATP-binding</keyword>
<evidence type="ECO:0000259" key="9">
    <source>
        <dbReference type="PROSITE" id="PS50929"/>
    </source>
</evidence>
<dbReference type="InterPro" id="IPR027417">
    <property type="entry name" value="P-loop_NTPase"/>
</dbReference>
<dbReference type="EMBL" id="CP097463">
    <property type="protein sequence ID" value="WAX57197.1"/>
    <property type="molecule type" value="Genomic_DNA"/>
</dbReference>
<evidence type="ECO:0000256" key="1">
    <source>
        <dbReference type="ARBA" id="ARBA00004651"/>
    </source>
</evidence>
<feature type="transmembrane region" description="Helical" evidence="7">
    <location>
        <begin position="180"/>
        <end position="199"/>
    </location>
</feature>
<accession>A0ABY7K0U7</accession>
<feature type="domain" description="ABC transmembrane type-1" evidence="9">
    <location>
        <begin position="45"/>
        <end position="329"/>
    </location>
</feature>
<reference evidence="10" key="1">
    <citation type="submission" date="2022-05" db="EMBL/GenBank/DDBJ databases">
        <title>Jatrophihabitans sp. SB3-54 whole genome sequence.</title>
        <authorList>
            <person name="Suh M.K."/>
            <person name="Eom M.K."/>
            <person name="Kim J.S."/>
            <person name="Kim H.S."/>
            <person name="Do H.E."/>
            <person name="Shin Y.K."/>
            <person name="Lee J.-S."/>
        </authorList>
    </citation>
    <scope>NUCLEOTIDE SEQUENCE</scope>
    <source>
        <strain evidence="10">SB3-54</strain>
    </source>
</reference>
<dbReference type="PROSITE" id="PS50893">
    <property type="entry name" value="ABC_TRANSPORTER_2"/>
    <property type="match status" value="1"/>
</dbReference>
<dbReference type="Pfam" id="PF00664">
    <property type="entry name" value="ABC_membrane"/>
    <property type="match status" value="1"/>
</dbReference>
<keyword evidence="2 7" id="KW-0812">Transmembrane</keyword>
<dbReference type="PANTHER" id="PTHR43394:SF1">
    <property type="entry name" value="ATP-BINDING CASSETTE SUB-FAMILY B MEMBER 10, MITOCHONDRIAL"/>
    <property type="match status" value="1"/>
</dbReference>
<evidence type="ECO:0000256" key="2">
    <source>
        <dbReference type="ARBA" id="ARBA00022692"/>
    </source>
</evidence>
<dbReference type="InterPro" id="IPR039421">
    <property type="entry name" value="Type_1_exporter"/>
</dbReference>
<dbReference type="Gene3D" id="3.40.50.300">
    <property type="entry name" value="P-loop containing nucleotide triphosphate hydrolases"/>
    <property type="match status" value="1"/>
</dbReference>
<name>A0ABY7K0U7_9ACTN</name>
<evidence type="ECO:0000313" key="10">
    <source>
        <dbReference type="EMBL" id="WAX57197.1"/>
    </source>
</evidence>
<evidence type="ECO:0000256" key="3">
    <source>
        <dbReference type="ARBA" id="ARBA00022741"/>
    </source>
</evidence>
<organism evidence="10 11">
    <name type="scientific">Jatrophihabitans cynanchi</name>
    <dbReference type="NCBI Taxonomy" id="2944128"/>
    <lineage>
        <taxon>Bacteria</taxon>
        <taxon>Bacillati</taxon>
        <taxon>Actinomycetota</taxon>
        <taxon>Actinomycetes</taxon>
        <taxon>Jatrophihabitantales</taxon>
        <taxon>Jatrophihabitantaceae</taxon>
        <taxon>Jatrophihabitans</taxon>
    </lineage>
</organism>
<dbReference type="Gene3D" id="1.20.1560.10">
    <property type="entry name" value="ABC transporter type 1, transmembrane domain"/>
    <property type="match status" value="1"/>
</dbReference>
<evidence type="ECO:0000256" key="4">
    <source>
        <dbReference type="ARBA" id="ARBA00022840"/>
    </source>
</evidence>
<dbReference type="PROSITE" id="PS50929">
    <property type="entry name" value="ABC_TM1F"/>
    <property type="match status" value="1"/>
</dbReference>
<keyword evidence="5 7" id="KW-1133">Transmembrane helix</keyword>
<dbReference type="InterPro" id="IPR036640">
    <property type="entry name" value="ABC1_TM_sf"/>
</dbReference>
<dbReference type="PROSITE" id="PS00211">
    <property type="entry name" value="ABC_TRANSPORTER_1"/>
    <property type="match status" value="1"/>
</dbReference>
<gene>
    <name evidence="10" type="ORF">M6B22_00160</name>
</gene>
<dbReference type="RefSeq" id="WP_269443735.1">
    <property type="nucleotide sequence ID" value="NZ_CP097463.1"/>
</dbReference>
<feature type="transmembrane region" description="Helical" evidence="7">
    <location>
        <begin position="76"/>
        <end position="98"/>
    </location>
</feature>
<dbReference type="InterPro" id="IPR003593">
    <property type="entry name" value="AAA+_ATPase"/>
</dbReference>
<feature type="transmembrane region" description="Helical" evidence="7">
    <location>
        <begin position="269"/>
        <end position="292"/>
    </location>
</feature>
<evidence type="ECO:0000256" key="7">
    <source>
        <dbReference type="SAM" id="Phobius"/>
    </source>
</evidence>
<dbReference type="SUPFAM" id="SSF90123">
    <property type="entry name" value="ABC transporter transmembrane region"/>
    <property type="match status" value="1"/>
</dbReference>
<evidence type="ECO:0000313" key="11">
    <source>
        <dbReference type="Proteomes" id="UP001164693"/>
    </source>
</evidence>
<keyword evidence="11" id="KW-1185">Reference proteome</keyword>